<dbReference type="Proteomes" id="UP000028880">
    <property type="component" value="Unassembled WGS sequence"/>
</dbReference>
<dbReference type="HOGENOM" id="CLU_205273_1_0_11"/>
<evidence type="ECO:0000313" key="2">
    <source>
        <dbReference type="EMBL" id="CDO86367.1"/>
    </source>
</evidence>
<dbReference type="EMBL" id="HG964446">
    <property type="protein sequence ID" value="CDO86367.1"/>
    <property type="molecule type" value="Genomic_DNA"/>
</dbReference>
<evidence type="ECO:0000256" key="1">
    <source>
        <dbReference type="SAM" id="Phobius"/>
    </source>
</evidence>
<gene>
    <name evidence="3" type="ORF">AWC29_08850</name>
    <name evidence="2" type="ORF">BN973_00710</name>
</gene>
<evidence type="ECO:0000313" key="3">
    <source>
        <dbReference type="EMBL" id="ORX06347.1"/>
    </source>
</evidence>
<dbReference type="EMBL" id="LQPY01000011">
    <property type="protein sequence ID" value="ORX06347.1"/>
    <property type="molecule type" value="Genomic_DNA"/>
</dbReference>
<dbReference type="AlphaFoldDB" id="A0A024JSL7"/>
<dbReference type="eggNOG" id="ENOG5030XPW">
    <property type="taxonomic scope" value="Bacteria"/>
</dbReference>
<dbReference type="STRING" id="47839.BN973_00710"/>
<feature type="transmembrane region" description="Helical" evidence="1">
    <location>
        <begin position="35"/>
        <end position="56"/>
    </location>
</feature>
<dbReference type="RefSeq" id="WP_036465917.1">
    <property type="nucleotide sequence ID" value="NZ_HG964446.1"/>
</dbReference>
<keyword evidence="1" id="KW-1133">Transmembrane helix</keyword>
<evidence type="ECO:0000313" key="4">
    <source>
        <dbReference type="Proteomes" id="UP000193710"/>
    </source>
</evidence>
<reference evidence="2" key="1">
    <citation type="journal article" date="2014" name="Genome Announc.">
        <title>Draft Genome Sequence of Mycobacterium triplex DSM 44626.</title>
        <authorList>
            <person name="Sassi M."/>
            <person name="Croce O."/>
            <person name="Robert C."/>
            <person name="Raoult D."/>
            <person name="Drancourt M."/>
        </authorList>
    </citation>
    <scope>NUCLEOTIDE SEQUENCE [LARGE SCALE GENOMIC DNA]</scope>
    <source>
        <strain evidence="2">DSM 44626</strain>
    </source>
</reference>
<feature type="transmembrane region" description="Helical" evidence="1">
    <location>
        <begin position="12"/>
        <end position="29"/>
    </location>
</feature>
<organism evidence="2">
    <name type="scientific">Mycobacterium triplex</name>
    <dbReference type="NCBI Taxonomy" id="47839"/>
    <lineage>
        <taxon>Bacteria</taxon>
        <taxon>Bacillati</taxon>
        <taxon>Actinomycetota</taxon>
        <taxon>Actinomycetes</taxon>
        <taxon>Mycobacteriales</taxon>
        <taxon>Mycobacteriaceae</taxon>
        <taxon>Mycobacterium</taxon>
        <taxon>Mycobacterium simiae complex</taxon>
    </lineage>
</organism>
<protein>
    <recommendedName>
        <fullName evidence="5">Transmembrane protein</fullName>
    </recommendedName>
</protein>
<accession>A0A024JSL7</accession>
<reference evidence="3 4" key="3">
    <citation type="submission" date="2016-01" db="EMBL/GenBank/DDBJ databases">
        <title>The new phylogeny of the genus Mycobacterium.</title>
        <authorList>
            <person name="Tarcisio F."/>
            <person name="Conor M."/>
            <person name="Antonella G."/>
            <person name="Elisabetta G."/>
            <person name="Giulia F.S."/>
            <person name="Sara T."/>
            <person name="Anna F."/>
            <person name="Clotilde B."/>
            <person name="Roberto B."/>
            <person name="Veronica D.S."/>
            <person name="Fabio R."/>
            <person name="Monica P."/>
            <person name="Olivier J."/>
            <person name="Enrico T."/>
            <person name="Nicola S."/>
        </authorList>
    </citation>
    <scope>NUCLEOTIDE SEQUENCE [LARGE SCALE GENOMIC DNA]</scope>
    <source>
        <strain evidence="3 4">DSM 44626</strain>
    </source>
</reference>
<dbReference type="OrthoDB" id="4563808at2"/>
<keyword evidence="1" id="KW-0812">Transmembrane</keyword>
<keyword evidence="4" id="KW-1185">Reference proteome</keyword>
<keyword evidence="1" id="KW-0472">Membrane</keyword>
<reference evidence="2" key="2">
    <citation type="submission" date="2014-04" db="EMBL/GenBank/DDBJ databases">
        <authorList>
            <person name="Urmite Genomes U."/>
        </authorList>
    </citation>
    <scope>NUCLEOTIDE SEQUENCE</scope>
    <source>
        <strain evidence="2">DSM 44626</strain>
    </source>
</reference>
<proteinExistence type="predicted"/>
<dbReference type="Proteomes" id="UP000193710">
    <property type="component" value="Unassembled WGS sequence"/>
</dbReference>
<sequence length="61" mass="6574">MVRSDHPHRAPLRSVSLMCGAILLCWFASTIGVQWLSISIYALGAIAAVTGFATMFRGSSF</sequence>
<evidence type="ECO:0008006" key="5">
    <source>
        <dbReference type="Google" id="ProtNLM"/>
    </source>
</evidence>
<name>A0A024JSL7_9MYCO</name>